<dbReference type="EMBL" id="CP060782">
    <property type="protein sequence ID" value="QNP45818.1"/>
    <property type="molecule type" value="Genomic_DNA"/>
</dbReference>
<dbReference type="InterPro" id="IPR016032">
    <property type="entry name" value="Sig_transdc_resp-reg_C-effctor"/>
</dbReference>
<dbReference type="SUPFAM" id="SSF46894">
    <property type="entry name" value="C-terminal effector domain of the bipartite response regulators"/>
    <property type="match status" value="1"/>
</dbReference>
<dbReference type="Pfam" id="PF00486">
    <property type="entry name" value="Trans_reg_C"/>
    <property type="match status" value="1"/>
</dbReference>
<organism evidence="4 5">
    <name type="scientific">Sphingomonas sediminicola</name>
    <dbReference type="NCBI Taxonomy" id="386874"/>
    <lineage>
        <taxon>Bacteria</taxon>
        <taxon>Pseudomonadati</taxon>
        <taxon>Pseudomonadota</taxon>
        <taxon>Alphaproteobacteria</taxon>
        <taxon>Sphingomonadales</taxon>
        <taxon>Sphingomonadaceae</taxon>
        <taxon>Sphingomonas</taxon>
    </lineage>
</organism>
<dbReference type="PROSITE" id="PS51755">
    <property type="entry name" value="OMPR_PHOB"/>
    <property type="match status" value="1"/>
</dbReference>
<dbReference type="Gene3D" id="1.10.10.10">
    <property type="entry name" value="Winged helix-like DNA-binding domain superfamily/Winged helix DNA-binding domain"/>
    <property type="match status" value="1"/>
</dbReference>
<evidence type="ECO:0000256" key="2">
    <source>
        <dbReference type="PROSITE-ProRule" id="PRU01091"/>
    </source>
</evidence>
<gene>
    <name evidence="4" type="ORF">H9L14_00335</name>
</gene>
<evidence type="ECO:0000313" key="4">
    <source>
        <dbReference type="EMBL" id="QNP45818.1"/>
    </source>
</evidence>
<dbReference type="RefSeq" id="WP_187708771.1">
    <property type="nucleotide sequence ID" value="NZ_CP060782.1"/>
</dbReference>
<feature type="domain" description="OmpR/PhoB-type" evidence="3">
    <location>
        <begin position="10"/>
        <end position="108"/>
    </location>
</feature>
<evidence type="ECO:0000313" key="5">
    <source>
        <dbReference type="Proteomes" id="UP000516105"/>
    </source>
</evidence>
<dbReference type="InterPro" id="IPR036388">
    <property type="entry name" value="WH-like_DNA-bd_sf"/>
</dbReference>
<accession>A0ABX6TAR8</accession>
<protein>
    <submittedName>
        <fullName evidence="4">Winged helix-turn-helix domain-containing protein</fullName>
    </submittedName>
</protein>
<feature type="DNA-binding region" description="OmpR/PhoB-type" evidence="2">
    <location>
        <begin position="10"/>
        <end position="108"/>
    </location>
</feature>
<dbReference type="SMART" id="SM00862">
    <property type="entry name" value="Trans_reg_C"/>
    <property type="match status" value="1"/>
</dbReference>
<sequence>MLKLSDLALRPDLQLGPMLVSPSRRLVEGPGGHTHLEPLIMQVFLLLLDAGGKVVTRNELFDQCWGGVIVGDDSLNRAIAKVRRTSAHVAPGLLEIETIPRTGYRLTGEILELLSKDDATSPGREAPQAISRRRLVGGAAATAAALGAGGFGSSTRAKTANSRS</sequence>
<proteinExistence type="predicted"/>
<keyword evidence="1 2" id="KW-0238">DNA-binding</keyword>
<dbReference type="Proteomes" id="UP000516105">
    <property type="component" value="Chromosome"/>
</dbReference>
<evidence type="ECO:0000256" key="1">
    <source>
        <dbReference type="ARBA" id="ARBA00023125"/>
    </source>
</evidence>
<keyword evidence="5" id="KW-1185">Reference proteome</keyword>
<name>A0ABX6TAR8_9SPHN</name>
<dbReference type="InterPro" id="IPR001867">
    <property type="entry name" value="OmpR/PhoB-type_DNA-bd"/>
</dbReference>
<evidence type="ECO:0000259" key="3">
    <source>
        <dbReference type="PROSITE" id="PS51755"/>
    </source>
</evidence>
<reference evidence="4 5" key="1">
    <citation type="submission" date="2020-08" db="EMBL/GenBank/DDBJ databases">
        <title>Genome sequence of Sphingomonas sediminicola KACC 15039T.</title>
        <authorList>
            <person name="Hyun D.-W."/>
            <person name="Bae J.-W."/>
        </authorList>
    </citation>
    <scope>NUCLEOTIDE SEQUENCE [LARGE SCALE GENOMIC DNA]</scope>
    <source>
        <strain evidence="4 5">KACC 15039</strain>
    </source>
</reference>